<dbReference type="EMBL" id="MN740557">
    <property type="protein sequence ID" value="QHU33381.1"/>
    <property type="molecule type" value="Genomic_DNA"/>
</dbReference>
<dbReference type="Gene3D" id="2.40.50.140">
    <property type="entry name" value="Nucleic acid-binding proteins"/>
    <property type="match status" value="3"/>
</dbReference>
<dbReference type="SUPFAM" id="SSF50249">
    <property type="entry name" value="Nucleic acid-binding proteins"/>
    <property type="match status" value="2"/>
</dbReference>
<reference evidence="1" key="1">
    <citation type="journal article" date="2020" name="Nature">
        <title>Giant virus diversity and host interactions through global metagenomics.</title>
        <authorList>
            <person name="Schulz F."/>
            <person name="Roux S."/>
            <person name="Paez-Espino D."/>
            <person name="Jungbluth S."/>
            <person name="Walsh D.A."/>
            <person name="Denef V.J."/>
            <person name="McMahon K.D."/>
            <person name="Konstantinidis K.T."/>
            <person name="Eloe-Fadrosh E.A."/>
            <person name="Kyrpides N.C."/>
            <person name="Woyke T."/>
        </authorList>
    </citation>
    <scope>NUCLEOTIDE SEQUENCE</scope>
    <source>
        <strain evidence="1">GVMAG-S-1016704-121</strain>
    </source>
</reference>
<dbReference type="InterPro" id="IPR012340">
    <property type="entry name" value="NA-bd_OB-fold"/>
</dbReference>
<accession>A0A6C0LUF1</accession>
<name>A0A6C0LUF1_9ZZZZ</name>
<dbReference type="AlphaFoldDB" id="A0A6C0LUF1"/>
<proteinExistence type="predicted"/>
<sequence length="438" mass="48937">MSDNRAVFKTNALIVKVFPKNDSGKGSRSFMVIDDTTKETPITVKAWGDAANQPLIEAGKCVLIPGSVNEWNGRKSLNLNFAMKLADSSIAVRLNTLWENVKDKYSAADPVVKTISTLSDANTSENGTVVKDLYAVVRDVYPLAFSKNDKPMRSLSLRDNEVEQFYIKVFGDDAAKEIEVGTLIKISFGRVNIFNETRSLNVNTMPMQVETTPNVDFNEWYSKNSVFFIPSQTRLSVHDALNYDMQKNPVVAMKHIVVDTIEDGKSVDRNNNWKRSFTAVDKSVTESHINITMCGENADTVLEEGNVVSIKRVKLSTYNDKVTGWINNEPPIVVNDEELHEWWHTTKSTTKPKTITSHGLNVTVDRIHSMTPGCRVHLMNVSVGKMGKKHIIVGDTRNVQLKLPDDVPEFTQVNAEIRSAIVGNGEIIVTNVDDFIIM</sequence>
<organism evidence="1">
    <name type="scientific">viral metagenome</name>
    <dbReference type="NCBI Taxonomy" id="1070528"/>
    <lineage>
        <taxon>unclassified sequences</taxon>
        <taxon>metagenomes</taxon>
        <taxon>organismal metagenomes</taxon>
    </lineage>
</organism>
<evidence type="ECO:0000313" key="1">
    <source>
        <dbReference type="EMBL" id="QHU33381.1"/>
    </source>
</evidence>
<protein>
    <submittedName>
        <fullName evidence="1">Uncharacterized protein</fullName>
    </submittedName>
</protein>